<dbReference type="InterPro" id="IPR023198">
    <property type="entry name" value="PGP-like_dom2"/>
</dbReference>
<dbReference type="CDD" id="cd07505">
    <property type="entry name" value="HAD_BPGM-like"/>
    <property type="match status" value="1"/>
</dbReference>
<dbReference type="RefSeq" id="WP_345732855.1">
    <property type="nucleotide sequence ID" value="NZ_BAAAYN010000056.1"/>
</dbReference>
<protein>
    <submittedName>
        <fullName evidence="1">HAD family phosphatase</fullName>
    </submittedName>
</protein>
<dbReference type="InterPro" id="IPR036412">
    <property type="entry name" value="HAD-like_sf"/>
</dbReference>
<dbReference type="PANTHER" id="PTHR18901:SF38">
    <property type="entry name" value="PSEUDOURIDINE-5'-PHOSPHATASE"/>
    <property type="match status" value="1"/>
</dbReference>
<sequence>MSAPLPEAEIVASRLPDGVLFDMDGTLFDSEKLWDIGLEELARHLGGELSHAARVTMIGAPLALSMEILHADLGRPDLDIETSGAWLSNRMRELFTTALVWRPGARELLAAVRDARIPTALVTATRRNLVEVALDTLGRENFDAVVCGDEVAHSKPHPEPYLRAAALLGVEPADCVAIEDSVNGTASAEAAGCPVLVVPSEAPVPVGPRRVQRESLVGVGLPELAAVLRTVR</sequence>
<evidence type="ECO:0000313" key="2">
    <source>
        <dbReference type="Proteomes" id="UP001501676"/>
    </source>
</evidence>
<evidence type="ECO:0000313" key="1">
    <source>
        <dbReference type="EMBL" id="GAA3396398.1"/>
    </source>
</evidence>
<reference evidence="2" key="1">
    <citation type="journal article" date="2019" name="Int. J. Syst. Evol. Microbiol.">
        <title>The Global Catalogue of Microorganisms (GCM) 10K type strain sequencing project: providing services to taxonomists for standard genome sequencing and annotation.</title>
        <authorList>
            <consortium name="The Broad Institute Genomics Platform"/>
            <consortium name="The Broad Institute Genome Sequencing Center for Infectious Disease"/>
            <person name="Wu L."/>
            <person name="Ma J."/>
        </authorList>
    </citation>
    <scope>NUCLEOTIDE SEQUENCE [LARGE SCALE GENOMIC DNA]</scope>
    <source>
        <strain evidence="2">JCM 9458</strain>
    </source>
</reference>
<dbReference type="Gene3D" id="3.40.50.1000">
    <property type="entry name" value="HAD superfamily/HAD-like"/>
    <property type="match status" value="1"/>
</dbReference>
<dbReference type="EMBL" id="BAAAYN010000056">
    <property type="protein sequence ID" value="GAA3396398.1"/>
    <property type="molecule type" value="Genomic_DNA"/>
</dbReference>
<keyword evidence="2" id="KW-1185">Reference proteome</keyword>
<dbReference type="PRINTS" id="PR00413">
    <property type="entry name" value="HADHALOGNASE"/>
</dbReference>
<dbReference type="SUPFAM" id="SSF56784">
    <property type="entry name" value="HAD-like"/>
    <property type="match status" value="1"/>
</dbReference>
<organism evidence="1 2">
    <name type="scientific">Cryptosporangium minutisporangium</name>
    <dbReference type="NCBI Taxonomy" id="113569"/>
    <lineage>
        <taxon>Bacteria</taxon>
        <taxon>Bacillati</taxon>
        <taxon>Actinomycetota</taxon>
        <taxon>Actinomycetes</taxon>
        <taxon>Cryptosporangiales</taxon>
        <taxon>Cryptosporangiaceae</taxon>
        <taxon>Cryptosporangium</taxon>
    </lineage>
</organism>
<dbReference type="PANTHER" id="PTHR18901">
    <property type="entry name" value="2-DEOXYGLUCOSE-6-PHOSPHATE PHOSPHATASE 2"/>
    <property type="match status" value="1"/>
</dbReference>
<comment type="caution">
    <text evidence="1">The sequence shown here is derived from an EMBL/GenBank/DDBJ whole genome shotgun (WGS) entry which is preliminary data.</text>
</comment>
<dbReference type="Proteomes" id="UP001501676">
    <property type="component" value="Unassembled WGS sequence"/>
</dbReference>
<dbReference type="SFLD" id="SFLDG01129">
    <property type="entry name" value="C1.5:_HAD__Beta-PGM__Phosphata"/>
    <property type="match status" value="1"/>
</dbReference>
<dbReference type="Gene3D" id="1.10.150.240">
    <property type="entry name" value="Putative phosphatase, domain 2"/>
    <property type="match status" value="1"/>
</dbReference>
<gene>
    <name evidence="1" type="ORF">GCM10020369_72930</name>
</gene>
<accession>A0ABP6TB70</accession>
<proteinExistence type="predicted"/>
<dbReference type="NCBIfam" id="TIGR01509">
    <property type="entry name" value="HAD-SF-IA-v3"/>
    <property type="match status" value="1"/>
</dbReference>
<dbReference type="SFLD" id="SFLDS00003">
    <property type="entry name" value="Haloacid_Dehalogenase"/>
    <property type="match status" value="1"/>
</dbReference>
<dbReference type="InterPro" id="IPR023214">
    <property type="entry name" value="HAD_sf"/>
</dbReference>
<name>A0ABP6TB70_9ACTN</name>
<dbReference type="InterPro" id="IPR006439">
    <property type="entry name" value="HAD-SF_hydro_IA"/>
</dbReference>
<dbReference type="Pfam" id="PF00702">
    <property type="entry name" value="Hydrolase"/>
    <property type="match status" value="1"/>
</dbReference>